<evidence type="ECO:0000313" key="2">
    <source>
        <dbReference type="EMBL" id="MCR9014871.1"/>
    </source>
</evidence>
<keyword evidence="3" id="KW-1185">Reference proteome</keyword>
<dbReference type="RefSeq" id="WP_258422748.1">
    <property type="nucleotide sequence ID" value="NZ_JANSUY010000003.1"/>
</dbReference>
<sequence>MKTESSNPVLIYLDQLDHPLKPEILKIREIIFSANPDLTEHIKWNAPSFCLEGEDKITYNLSPKKDSIQLVLHRGAKKRDLPKEKLINEDSGLLKWAANDRAVIRFTSMQEILEDETKIQEIIQKWLEVA</sequence>
<dbReference type="Pfam" id="PF08818">
    <property type="entry name" value="DUF1801"/>
    <property type="match status" value="1"/>
</dbReference>
<name>A0A9X2T0G3_9BACT</name>
<reference evidence="2" key="1">
    <citation type="submission" date="2022-08" db="EMBL/GenBank/DDBJ databases">
        <authorList>
            <person name="Zhang D."/>
        </authorList>
    </citation>
    <scope>NUCLEOTIDE SEQUENCE</scope>
    <source>
        <strain evidence="2">XJ19-11</strain>
    </source>
</reference>
<proteinExistence type="predicted"/>
<organism evidence="2 3">
    <name type="scientific">Aquiflexum gelatinilyticum</name>
    <dbReference type="NCBI Taxonomy" id="2961943"/>
    <lineage>
        <taxon>Bacteria</taxon>
        <taxon>Pseudomonadati</taxon>
        <taxon>Bacteroidota</taxon>
        <taxon>Cytophagia</taxon>
        <taxon>Cytophagales</taxon>
        <taxon>Cyclobacteriaceae</taxon>
        <taxon>Aquiflexum</taxon>
    </lineage>
</organism>
<dbReference type="InterPro" id="IPR014922">
    <property type="entry name" value="YdhG-like"/>
</dbReference>
<gene>
    <name evidence="2" type="ORF">NU887_07455</name>
</gene>
<dbReference type="Proteomes" id="UP001142175">
    <property type="component" value="Unassembled WGS sequence"/>
</dbReference>
<protein>
    <submittedName>
        <fullName evidence="2">DUF1801 domain-containing protein</fullName>
    </submittedName>
</protein>
<evidence type="ECO:0000313" key="3">
    <source>
        <dbReference type="Proteomes" id="UP001142175"/>
    </source>
</evidence>
<comment type="caution">
    <text evidence="2">The sequence shown here is derived from an EMBL/GenBank/DDBJ whole genome shotgun (WGS) entry which is preliminary data.</text>
</comment>
<dbReference type="AlphaFoldDB" id="A0A9X2T0G3"/>
<evidence type="ECO:0000259" key="1">
    <source>
        <dbReference type="Pfam" id="PF08818"/>
    </source>
</evidence>
<feature type="domain" description="YdhG-like" evidence="1">
    <location>
        <begin position="21"/>
        <end position="127"/>
    </location>
</feature>
<dbReference type="EMBL" id="JANSUY010000003">
    <property type="protein sequence ID" value="MCR9014871.1"/>
    <property type="molecule type" value="Genomic_DNA"/>
</dbReference>
<dbReference type="Gene3D" id="3.90.1150.200">
    <property type="match status" value="1"/>
</dbReference>
<accession>A0A9X2T0G3</accession>
<dbReference type="SUPFAM" id="SSF159888">
    <property type="entry name" value="YdhG-like"/>
    <property type="match status" value="1"/>
</dbReference>